<dbReference type="SUPFAM" id="SSF52402">
    <property type="entry name" value="Adenine nucleotide alpha hydrolases-like"/>
    <property type="match status" value="1"/>
</dbReference>
<dbReference type="AlphaFoldDB" id="D3DJ65"/>
<evidence type="ECO:0000256" key="4">
    <source>
        <dbReference type="ARBA" id="ARBA00022741"/>
    </source>
</evidence>
<keyword evidence="5" id="KW-0671">Queuosine biosynthesis</keyword>
<evidence type="ECO:0000313" key="11">
    <source>
        <dbReference type="EMBL" id="BAI69867.1"/>
    </source>
</evidence>
<dbReference type="InterPro" id="IPR018317">
    <property type="entry name" value="QueC"/>
</dbReference>
<dbReference type="GO" id="GO:0008616">
    <property type="term" value="P:tRNA queuosine(34) biosynthetic process"/>
    <property type="evidence" value="ECO:0007669"/>
    <property type="project" value="UniProtKB-KW"/>
</dbReference>
<evidence type="ECO:0000256" key="2">
    <source>
        <dbReference type="ARBA" id="ARBA00022598"/>
    </source>
</evidence>
<dbReference type="GO" id="GO:0005524">
    <property type="term" value="F:ATP binding"/>
    <property type="evidence" value="ECO:0007669"/>
    <property type="project" value="UniProtKB-KW"/>
</dbReference>
<proteinExistence type="inferred from homology"/>
<dbReference type="eggNOG" id="COG0603">
    <property type="taxonomic scope" value="Bacteria"/>
</dbReference>
<evidence type="ECO:0000256" key="8">
    <source>
        <dbReference type="ARBA" id="ARBA00037993"/>
    </source>
</evidence>
<comment type="catalytic activity">
    <reaction evidence="10">
        <text>7-carboxy-7-carbaguanine + NH4(+) + 2 ATP = 7-cyano-7-carbaguanine + 2 AMP + 2 diphosphate + 2 H(+)</text>
        <dbReference type="Rhea" id="RHEA:27982"/>
        <dbReference type="ChEBI" id="CHEBI:15378"/>
        <dbReference type="ChEBI" id="CHEBI:28938"/>
        <dbReference type="ChEBI" id="CHEBI:30616"/>
        <dbReference type="ChEBI" id="CHEBI:33019"/>
        <dbReference type="ChEBI" id="CHEBI:45075"/>
        <dbReference type="ChEBI" id="CHEBI:61036"/>
        <dbReference type="ChEBI" id="CHEBI:456215"/>
        <dbReference type="EC" id="6.3.4.20"/>
    </reaction>
</comment>
<dbReference type="PANTHER" id="PTHR42914:SF1">
    <property type="entry name" value="7-CYANO-7-DEAZAGUANINE SYNTHASE"/>
    <property type="match status" value="1"/>
</dbReference>
<evidence type="ECO:0000313" key="12">
    <source>
        <dbReference type="Proteomes" id="UP000002574"/>
    </source>
</evidence>
<dbReference type="Proteomes" id="UP000002574">
    <property type="component" value="Chromosome"/>
</dbReference>
<accession>D3DJ65</accession>
<dbReference type="KEGG" id="hte:Hydth_1405"/>
<comment type="pathway">
    <text evidence="1">Purine metabolism; 7-cyano-7-deazaguanine biosynthesis.</text>
</comment>
<evidence type="ECO:0000256" key="1">
    <source>
        <dbReference type="ARBA" id="ARBA00005061"/>
    </source>
</evidence>
<organism evidence="11 12">
    <name type="scientific">Hydrogenobacter thermophilus (strain DSM 6534 / IAM 12695 / TK-6)</name>
    <dbReference type="NCBI Taxonomy" id="608538"/>
    <lineage>
        <taxon>Bacteria</taxon>
        <taxon>Pseudomonadati</taxon>
        <taxon>Aquificota</taxon>
        <taxon>Aquificia</taxon>
        <taxon>Aquificales</taxon>
        <taxon>Aquificaceae</taxon>
        <taxon>Hydrogenobacter</taxon>
    </lineage>
</organism>
<keyword evidence="4" id="KW-0547">Nucleotide-binding</keyword>
<dbReference type="EC" id="6.3.4.20" evidence="9"/>
<dbReference type="GO" id="GO:0016874">
    <property type="term" value="F:ligase activity"/>
    <property type="evidence" value="ECO:0007669"/>
    <property type="project" value="UniProtKB-KW"/>
</dbReference>
<evidence type="ECO:0000256" key="9">
    <source>
        <dbReference type="ARBA" id="ARBA00039149"/>
    </source>
</evidence>
<dbReference type="Pfam" id="PF06508">
    <property type="entry name" value="QueC"/>
    <property type="match status" value="1"/>
</dbReference>
<protein>
    <recommendedName>
        <fullName evidence="9">7-cyano-7-deazaguanine synthase</fullName>
        <ecNumber evidence="9">6.3.4.20</ecNumber>
    </recommendedName>
</protein>
<dbReference type="RefSeq" id="WP_012964047.1">
    <property type="nucleotide sequence ID" value="NC_013799.1"/>
</dbReference>
<keyword evidence="12" id="KW-1185">Reference proteome</keyword>
<dbReference type="STRING" id="608538.HTH_1416"/>
<evidence type="ECO:0000256" key="7">
    <source>
        <dbReference type="ARBA" id="ARBA00022840"/>
    </source>
</evidence>
<sequence>MSAYKIAVLFSGGVESTTLLYMYLQRKEIVYPVYIKMGESWERLELENALRLWQYTKSRYASLRPLRVINLQVSGAIRKSPYQVSEIFIPLRNMSLITACALYALSKKVRRLAIGSLGLYPFPDNSKSYIKELERLISEGSGTAFSIEMPFFGLEKGKIVKEFYGKVPYHLTLSCAMPKKVGKKILHCGKCIKCKERQEALLG</sequence>
<dbReference type="EMBL" id="AP011112">
    <property type="protein sequence ID" value="BAI69867.1"/>
    <property type="molecule type" value="Genomic_DNA"/>
</dbReference>
<dbReference type="PANTHER" id="PTHR42914">
    <property type="entry name" value="7-CYANO-7-DEAZAGUANINE SYNTHASE"/>
    <property type="match status" value="1"/>
</dbReference>
<dbReference type="InterPro" id="IPR014729">
    <property type="entry name" value="Rossmann-like_a/b/a_fold"/>
</dbReference>
<evidence type="ECO:0000256" key="10">
    <source>
        <dbReference type="ARBA" id="ARBA00047890"/>
    </source>
</evidence>
<evidence type="ECO:0000256" key="3">
    <source>
        <dbReference type="ARBA" id="ARBA00022723"/>
    </source>
</evidence>
<name>D3DJ65_HYDTT</name>
<dbReference type="KEGG" id="hth:HTH_1416"/>
<keyword evidence="3" id="KW-0479">Metal-binding</keyword>
<keyword evidence="2" id="KW-0436">Ligase</keyword>
<dbReference type="OrthoDB" id="9789567at2"/>
<keyword evidence="6" id="KW-0862">Zinc</keyword>
<dbReference type="Gene3D" id="3.40.50.620">
    <property type="entry name" value="HUPs"/>
    <property type="match status" value="1"/>
</dbReference>
<dbReference type="GO" id="GO:0046872">
    <property type="term" value="F:metal ion binding"/>
    <property type="evidence" value="ECO:0007669"/>
    <property type="project" value="UniProtKB-KW"/>
</dbReference>
<keyword evidence="7" id="KW-0067">ATP-binding</keyword>
<reference evidence="11 12" key="1">
    <citation type="journal article" date="2010" name="J. Bacteriol.">
        <title>Complete genome sequence of the thermophilic, obligately chemolithoautotrophic hydrogen-oxidizing bacterium Hydrogenobacter thermophilus TK-6.</title>
        <authorList>
            <person name="Arai H."/>
            <person name="Kanbe H."/>
            <person name="Ishii M."/>
            <person name="Igarashi Y."/>
        </authorList>
    </citation>
    <scope>NUCLEOTIDE SEQUENCE [LARGE SCALE GENOMIC DNA]</scope>
    <source>
        <strain evidence="12">DSM 6534 / IAM 12695 / TK-6 [Tokyo]</strain>
    </source>
</reference>
<comment type="similarity">
    <text evidence="8">Belongs to the QueC family.</text>
</comment>
<evidence type="ECO:0000256" key="5">
    <source>
        <dbReference type="ARBA" id="ARBA00022785"/>
    </source>
</evidence>
<gene>
    <name evidence="11" type="primary">queC2</name>
    <name evidence="11" type="ordered locus">HTH_1416</name>
</gene>
<evidence type="ECO:0000256" key="6">
    <source>
        <dbReference type="ARBA" id="ARBA00022833"/>
    </source>
</evidence>